<comment type="caution">
    <text evidence="2">The sequence shown here is derived from an EMBL/GenBank/DDBJ whole genome shotgun (WGS) entry which is preliminary data.</text>
</comment>
<dbReference type="AlphaFoldDB" id="A0A835W2A5"/>
<proteinExistence type="predicted"/>
<organism evidence="2 3">
    <name type="scientific">Chlamydomonas schloesseri</name>
    <dbReference type="NCBI Taxonomy" id="2026947"/>
    <lineage>
        <taxon>Eukaryota</taxon>
        <taxon>Viridiplantae</taxon>
        <taxon>Chlorophyta</taxon>
        <taxon>core chlorophytes</taxon>
        <taxon>Chlorophyceae</taxon>
        <taxon>CS clade</taxon>
        <taxon>Chlamydomonadales</taxon>
        <taxon>Chlamydomonadaceae</taxon>
        <taxon>Chlamydomonas</taxon>
    </lineage>
</organism>
<reference evidence="2" key="1">
    <citation type="journal article" date="2020" name="bioRxiv">
        <title>Comparative genomics of Chlamydomonas.</title>
        <authorList>
            <person name="Craig R.J."/>
            <person name="Hasan A.R."/>
            <person name="Ness R.W."/>
            <person name="Keightley P.D."/>
        </authorList>
    </citation>
    <scope>NUCLEOTIDE SEQUENCE</scope>
    <source>
        <strain evidence="2">CCAP 11/173</strain>
    </source>
</reference>
<feature type="region of interest" description="Disordered" evidence="1">
    <location>
        <begin position="19"/>
        <end position="92"/>
    </location>
</feature>
<evidence type="ECO:0000313" key="2">
    <source>
        <dbReference type="EMBL" id="KAG2434414.1"/>
    </source>
</evidence>
<protein>
    <submittedName>
        <fullName evidence="2">Uncharacterized protein</fullName>
    </submittedName>
</protein>
<evidence type="ECO:0000313" key="3">
    <source>
        <dbReference type="Proteomes" id="UP000613740"/>
    </source>
</evidence>
<dbReference type="EMBL" id="JAEHOD010000057">
    <property type="protein sequence ID" value="KAG2434414.1"/>
    <property type="molecule type" value="Genomic_DNA"/>
</dbReference>
<feature type="compositionally biased region" description="Low complexity" evidence="1">
    <location>
        <begin position="30"/>
        <end position="60"/>
    </location>
</feature>
<name>A0A835W2A5_9CHLO</name>
<dbReference type="Proteomes" id="UP000613740">
    <property type="component" value="Unassembled WGS sequence"/>
</dbReference>
<accession>A0A835W2A5</accession>
<feature type="compositionally biased region" description="Low complexity" evidence="1">
    <location>
        <begin position="70"/>
        <end position="89"/>
    </location>
</feature>
<evidence type="ECO:0000256" key="1">
    <source>
        <dbReference type="SAM" id="MobiDB-lite"/>
    </source>
</evidence>
<gene>
    <name evidence="2" type="ORF">HYH02_012244</name>
</gene>
<keyword evidence="3" id="KW-1185">Reference proteome</keyword>
<sequence>MHGAFPEWKVVLGQKISNIKKQKGAKRGPDVAATGATTAAAGTAAATTAAPVAGAAAEQAAEPEDRAPEAQRQPLQDQQAQQGKSAAGGDNQHVLDLANADVSKGFLLCGLWGKQENVGVVAVGRGGGWHAEEHTGMLC</sequence>